<dbReference type="GO" id="GO:0005634">
    <property type="term" value="C:nucleus"/>
    <property type="evidence" value="ECO:0007669"/>
    <property type="project" value="UniProtKB-SubCell"/>
</dbReference>
<dbReference type="STRING" id="1262450.S3CVJ6"/>
<protein>
    <recommendedName>
        <fullName evidence="2 7">60S ribosomal export protein NMD3</fullName>
    </recommendedName>
</protein>
<dbReference type="GO" id="GO:0030674">
    <property type="term" value="F:protein-macromolecule adaptor activity"/>
    <property type="evidence" value="ECO:0007669"/>
    <property type="project" value="EnsemblFungi"/>
</dbReference>
<keyword evidence="6 7" id="KW-0539">Nucleus</keyword>
<keyword evidence="4 7" id="KW-0963">Cytoplasm</keyword>
<gene>
    <name evidence="12" type="ORF">F503_05803</name>
</gene>
<name>S3CVJ6_OPHP1</name>
<keyword evidence="3 7" id="KW-0813">Transport</keyword>
<evidence type="ECO:0000256" key="8">
    <source>
        <dbReference type="SAM" id="MobiDB-lite"/>
    </source>
</evidence>
<dbReference type="Proteomes" id="UP000016923">
    <property type="component" value="Unassembled WGS sequence"/>
</dbReference>
<evidence type="ECO:0000259" key="11">
    <source>
        <dbReference type="Pfam" id="PF21193"/>
    </source>
</evidence>
<dbReference type="eggNOG" id="KOG2613">
    <property type="taxonomic scope" value="Eukaryota"/>
</dbReference>
<dbReference type="EMBL" id="KE148146">
    <property type="protein sequence ID" value="EPE10708.1"/>
    <property type="molecule type" value="Genomic_DNA"/>
</dbReference>
<evidence type="ECO:0000313" key="13">
    <source>
        <dbReference type="Proteomes" id="UP000016923"/>
    </source>
</evidence>
<keyword evidence="5 7" id="KW-0653">Protein transport</keyword>
<dbReference type="Pfam" id="PF04981">
    <property type="entry name" value="NMD3"/>
    <property type="match status" value="1"/>
</dbReference>
<dbReference type="PANTHER" id="PTHR12746">
    <property type="entry name" value="NONSENSE-MEDIATED MRNA DECAY PROTEIN 3"/>
    <property type="match status" value="1"/>
</dbReference>
<dbReference type="PANTHER" id="PTHR12746:SF2">
    <property type="entry name" value="60S RIBOSOMAL EXPORT PROTEIN NMD3"/>
    <property type="match status" value="1"/>
</dbReference>
<dbReference type="InterPro" id="IPR039768">
    <property type="entry name" value="Nmd3"/>
</dbReference>
<sequence length="541" mass="61297">MSTIEMDMDSDHVPMQMEERRPATILCYRCGAAIDGTTAAGAICYDCIKMTVDITQGIPREAHIQFCRDCDRWMVPPNVWMVAQPESREMLSMCLKRLRGINKVRVIDARFIWTEPNSRRIRVKITVQDTIGEGMLLNQSFEVIYVVGTHQCPECAKSYTHNVWRATVQVRQKVPHKRTFLFLEQLILKHGAHRDTLNIKEARDGLDFFFSQRNQAVKFLDFLKSVVPITAKTSDEMISEDIHTGSKSMKFAYSVELVPICKDDLVALPIQMANKVGHIHPIALCHRIGTSINLLDPTTLQTAEISAPVYWREKFPFQPLADSKDMVEFIVLEIEPTGPRKGRWVPAEVTVTRASDAGSSSYFTRTHLGGLLNAGDSVMGYLLTGSNYNNAQFDEIQDSHAYGSTVPEVVLVKKHYPNRRKNRTRKWKLKRMAKEEGDLLPKKADQDRMENEYEEFLRDIEEDEELRAALTLYKNPKQQAELEAARKLQAASSTAMDVEEGEAAAEEGEGSDIDEGEDGPQINLDELVDELDELNIAEVAE</sequence>
<evidence type="ECO:0000256" key="2">
    <source>
        <dbReference type="ARBA" id="ARBA00017035"/>
    </source>
</evidence>
<feature type="region of interest" description="Disordered" evidence="8">
    <location>
        <begin position="484"/>
        <end position="525"/>
    </location>
</feature>
<evidence type="ECO:0000256" key="3">
    <source>
        <dbReference type="ARBA" id="ARBA00022448"/>
    </source>
</evidence>
<evidence type="ECO:0000259" key="9">
    <source>
        <dbReference type="Pfam" id="PF04981"/>
    </source>
</evidence>
<dbReference type="Pfam" id="PF21192">
    <property type="entry name" value="OB_NMD3"/>
    <property type="match status" value="1"/>
</dbReference>
<dbReference type="InterPro" id="IPR048898">
    <property type="entry name" value="OB_NMD3"/>
</dbReference>
<dbReference type="Pfam" id="PF21193">
    <property type="entry name" value="NMD_SH3"/>
    <property type="match status" value="1"/>
</dbReference>
<dbReference type="InterPro" id="IPR048899">
    <property type="entry name" value="NMD_SH3"/>
</dbReference>
<reference evidence="12 13" key="1">
    <citation type="journal article" date="2013" name="BMC Genomics">
        <title>The genome and transcriptome of the pine saprophyte Ophiostoma piceae, and a comparison with the bark beetle-associated pine pathogen Grosmannia clavigera.</title>
        <authorList>
            <person name="Haridas S."/>
            <person name="Wang Y."/>
            <person name="Lim L."/>
            <person name="Massoumi Alamouti S."/>
            <person name="Jackman S."/>
            <person name="Docking R."/>
            <person name="Robertson G."/>
            <person name="Birol I."/>
            <person name="Bohlmann J."/>
            <person name="Breuil C."/>
        </authorList>
    </citation>
    <scope>NUCLEOTIDE SEQUENCE [LARGE SCALE GENOMIC DNA]</scope>
    <source>
        <strain evidence="12 13">UAMH 11346</strain>
    </source>
</reference>
<feature type="domain" description="60S ribosomal export protein NMD3 OB-fold" evidence="10">
    <location>
        <begin position="326"/>
        <end position="414"/>
    </location>
</feature>
<evidence type="ECO:0000259" key="10">
    <source>
        <dbReference type="Pfam" id="PF21192"/>
    </source>
</evidence>
<dbReference type="OMA" id="VILVRKH"/>
<feature type="domain" description="Nmd3 N-terminal" evidence="9">
    <location>
        <begin position="27"/>
        <end position="257"/>
    </location>
</feature>
<feature type="domain" description="60S ribosomal export protein NMD3 SH3" evidence="11">
    <location>
        <begin position="260"/>
        <end position="307"/>
    </location>
</feature>
<accession>S3CVJ6</accession>
<keyword evidence="13" id="KW-1185">Reference proteome</keyword>
<comment type="subcellular location">
    <subcellularLocation>
        <location evidence="7">Cytoplasm</location>
    </subcellularLocation>
    <subcellularLocation>
        <location evidence="7">Nucleus</location>
    </subcellularLocation>
</comment>
<evidence type="ECO:0000313" key="12">
    <source>
        <dbReference type="EMBL" id="EPE10708.1"/>
    </source>
</evidence>
<proteinExistence type="inferred from homology"/>
<dbReference type="InterPro" id="IPR007064">
    <property type="entry name" value="Nmd3_N"/>
</dbReference>
<dbReference type="GO" id="GO:0000055">
    <property type="term" value="P:ribosomal large subunit export from nucleus"/>
    <property type="evidence" value="ECO:0007669"/>
    <property type="project" value="EnsemblFungi"/>
</dbReference>
<evidence type="ECO:0000256" key="1">
    <source>
        <dbReference type="ARBA" id="ARBA00009794"/>
    </source>
</evidence>
<organism evidence="12 13">
    <name type="scientific">Ophiostoma piceae (strain UAMH 11346)</name>
    <name type="common">Sap stain fungus</name>
    <dbReference type="NCBI Taxonomy" id="1262450"/>
    <lineage>
        <taxon>Eukaryota</taxon>
        <taxon>Fungi</taxon>
        <taxon>Dikarya</taxon>
        <taxon>Ascomycota</taxon>
        <taxon>Pezizomycotina</taxon>
        <taxon>Sordariomycetes</taxon>
        <taxon>Sordariomycetidae</taxon>
        <taxon>Ophiostomatales</taxon>
        <taxon>Ophiostomataceae</taxon>
        <taxon>Ophiostoma</taxon>
    </lineage>
</organism>
<dbReference type="GO" id="GO:0015031">
    <property type="term" value="P:protein transport"/>
    <property type="evidence" value="ECO:0007669"/>
    <property type="project" value="UniProtKB-KW"/>
</dbReference>
<dbReference type="GO" id="GO:0043023">
    <property type="term" value="F:ribosomal large subunit binding"/>
    <property type="evidence" value="ECO:0007669"/>
    <property type="project" value="EnsemblFungi"/>
</dbReference>
<comment type="function">
    <text evidence="7">Acts as an adapter for the XPO1/CRM1-mediated export of the 60S ribosomal subunit.</text>
</comment>
<dbReference type="GO" id="GO:0070180">
    <property type="term" value="F:large ribosomal subunit rRNA binding"/>
    <property type="evidence" value="ECO:0007669"/>
    <property type="project" value="EnsemblFungi"/>
</dbReference>
<dbReference type="AlphaFoldDB" id="S3CVJ6"/>
<evidence type="ECO:0000256" key="4">
    <source>
        <dbReference type="ARBA" id="ARBA00022490"/>
    </source>
</evidence>
<evidence type="ECO:0000256" key="6">
    <source>
        <dbReference type="ARBA" id="ARBA00023242"/>
    </source>
</evidence>
<evidence type="ECO:0000256" key="5">
    <source>
        <dbReference type="ARBA" id="ARBA00022927"/>
    </source>
</evidence>
<dbReference type="VEuPathDB" id="FungiDB:F503_05803"/>
<dbReference type="HOGENOM" id="CLU_027444_2_0_1"/>
<comment type="similarity">
    <text evidence="1 7">Belongs to the NMD3 family.</text>
</comment>
<feature type="compositionally biased region" description="Acidic residues" evidence="8">
    <location>
        <begin position="497"/>
        <end position="518"/>
    </location>
</feature>
<dbReference type="GO" id="GO:0005829">
    <property type="term" value="C:cytosol"/>
    <property type="evidence" value="ECO:0007669"/>
    <property type="project" value="EnsemblFungi"/>
</dbReference>
<evidence type="ECO:0000256" key="7">
    <source>
        <dbReference type="RuleBase" id="RU364108"/>
    </source>
</evidence>
<dbReference type="OrthoDB" id="203821at2759"/>